<keyword evidence="7 9" id="KW-0408">Iron</keyword>
<dbReference type="InterPro" id="IPR051395">
    <property type="entry name" value="Cytochrome_c_Peroxidase/MauG"/>
</dbReference>
<sequence length="393" mass="42563">MRALLATLAAAAGILLAAPAVAQAPMLGEAETRRVLAHGPWPPAPPHDPSNRVSGQPAAIALGERLFFDRRLSGDGAMACDWCHDPARDWSDGFARGVGKATLDRNTPALWNVGLQRWFGWGGGHDSLWSQSLRPLLEPREMGGSAAQVAARVRGDADLACRYRQVFGQAPSSMDDTGLLIATGKALAAFQETLVSGRTPFDDFRDALARGDAAAMARYPQDALRGLRIFIGKGSCSTCHVGPLFTNGEFADIGVPFFLARGGVDSGRHEGIRQVRGSAFNLLGPYNDDPGGATRLRTRHVELQHRNFGEFKVPSLRNVARTAPYMHNGALADLRDVVRHYSELNEDRLHADGERILKPLRLDAGETDDLIAFLSTLSDTTPPFRRRVADTCP</sequence>
<dbReference type="AlphaFoldDB" id="A0A5C8PVA7"/>
<keyword evidence="2 8" id="KW-0349">Heme</keyword>
<keyword evidence="13" id="KW-1185">Reference proteome</keyword>
<evidence type="ECO:0000313" key="12">
    <source>
        <dbReference type="EMBL" id="TXL82126.1"/>
    </source>
</evidence>
<gene>
    <name evidence="12" type="ORF">FHP25_00010</name>
</gene>
<dbReference type="GO" id="GO:0020037">
    <property type="term" value="F:heme binding"/>
    <property type="evidence" value="ECO:0007669"/>
    <property type="project" value="InterPro"/>
</dbReference>
<evidence type="ECO:0000256" key="5">
    <source>
        <dbReference type="ARBA" id="ARBA00022764"/>
    </source>
</evidence>
<dbReference type="InterPro" id="IPR009056">
    <property type="entry name" value="Cyt_c-like_dom"/>
</dbReference>
<comment type="caution">
    <text evidence="12">The sequence shown here is derived from an EMBL/GenBank/DDBJ whole genome shotgun (WGS) entry which is preliminary data.</text>
</comment>
<dbReference type="RefSeq" id="WP_147844826.1">
    <property type="nucleotide sequence ID" value="NZ_VDUZ01000001.1"/>
</dbReference>
<evidence type="ECO:0000259" key="11">
    <source>
        <dbReference type="PROSITE" id="PS51007"/>
    </source>
</evidence>
<evidence type="ECO:0000256" key="6">
    <source>
        <dbReference type="ARBA" id="ARBA00023002"/>
    </source>
</evidence>
<evidence type="ECO:0000256" key="4">
    <source>
        <dbReference type="ARBA" id="ARBA00022729"/>
    </source>
</evidence>
<evidence type="ECO:0000256" key="1">
    <source>
        <dbReference type="ARBA" id="ARBA00004418"/>
    </source>
</evidence>
<keyword evidence="6" id="KW-0560">Oxidoreductase</keyword>
<organism evidence="12 13">
    <name type="scientific">Vineibacter terrae</name>
    <dbReference type="NCBI Taxonomy" id="2586908"/>
    <lineage>
        <taxon>Bacteria</taxon>
        <taxon>Pseudomonadati</taxon>
        <taxon>Pseudomonadota</taxon>
        <taxon>Alphaproteobacteria</taxon>
        <taxon>Hyphomicrobiales</taxon>
        <taxon>Vineibacter</taxon>
    </lineage>
</organism>
<comment type="PTM">
    <text evidence="8">Binds 2 heme groups per subunit.</text>
</comment>
<dbReference type="PROSITE" id="PS51007">
    <property type="entry name" value="CYTC"/>
    <property type="match status" value="1"/>
</dbReference>
<feature type="binding site" description="axial binding residue" evidence="9">
    <location>
        <position position="84"/>
    </location>
    <ligand>
        <name>heme c</name>
        <dbReference type="ChEBI" id="CHEBI:61717"/>
        <label>1</label>
    </ligand>
    <ligandPart>
        <name>Fe</name>
        <dbReference type="ChEBI" id="CHEBI:18248"/>
    </ligandPart>
</feature>
<evidence type="ECO:0000256" key="3">
    <source>
        <dbReference type="ARBA" id="ARBA00022723"/>
    </source>
</evidence>
<dbReference type="Gene3D" id="1.10.760.10">
    <property type="entry name" value="Cytochrome c-like domain"/>
    <property type="match status" value="2"/>
</dbReference>
<dbReference type="PANTHER" id="PTHR30600">
    <property type="entry name" value="CYTOCHROME C PEROXIDASE-RELATED"/>
    <property type="match status" value="1"/>
</dbReference>
<dbReference type="InterPro" id="IPR036909">
    <property type="entry name" value="Cyt_c-like_dom_sf"/>
</dbReference>
<dbReference type="Proteomes" id="UP000321638">
    <property type="component" value="Unassembled WGS sequence"/>
</dbReference>
<feature type="domain" description="Cytochrome c" evidence="11">
    <location>
        <begin position="221"/>
        <end position="378"/>
    </location>
</feature>
<comment type="cofactor">
    <cofactor evidence="8">
        <name>heme</name>
        <dbReference type="ChEBI" id="CHEBI:30413"/>
    </cofactor>
    <text evidence="8">Binds 2 heme groups.</text>
</comment>
<evidence type="ECO:0000256" key="10">
    <source>
        <dbReference type="SAM" id="SignalP"/>
    </source>
</evidence>
<feature type="chain" id="PRO_5022906758" description="Cytochrome c domain-containing protein" evidence="10">
    <location>
        <begin position="23"/>
        <end position="393"/>
    </location>
</feature>
<dbReference type="InterPro" id="IPR026259">
    <property type="entry name" value="MauG/Cytc_peroxidase"/>
</dbReference>
<comment type="subcellular location">
    <subcellularLocation>
        <location evidence="1">Periplasm</location>
    </subcellularLocation>
</comment>
<evidence type="ECO:0000256" key="2">
    <source>
        <dbReference type="ARBA" id="ARBA00022617"/>
    </source>
</evidence>
<dbReference type="InterPro" id="IPR004852">
    <property type="entry name" value="Di-haem_cyt_c_peroxidsae"/>
</dbReference>
<reference evidence="12 13" key="1">
    <citation type="submission" date="2019-06" db="EMBL/GenBank/DDBJ databases">
        <title>New taxonomy in bacterial strain CC-CFT640, isolated from vineyard.</title>
        <authorList>
            <person name="Lin S.-Y."/>
            <person name="Tsai C.-F."/>
            <person name="Young C.-C."/>
        </authorList>
    </citation>
    <scope>NUCLEOTIDE SEQUENCE [LARGE SCALE GENOMIC DNA]</scope>
    <source>
        <strain evidence="12 13">CC-CFT640</strain>
    </source>
</reference>
<protein>
    <recommendedName>
        <fullName evidence="11">Cytochrome c domain-containing protein</fullName>
    </recommendedName>
</protein>
<keyword evidence="4 10" id="KW-0732">Signal</keyword>
<proteinExistence type="predicted"/>
<dbReference type="Pfam" id="PF03150">
    <property type="entry name" value="CCP_MauG"/>
    <property type="match status" value="1"/>
</dbReference>
<feature type="signal peptide" evidence="10">
    <location>
        <begin position="1"/>
        <end position="22"/>
    </location>
</feature>
<feature type="binding site" description="covalent" evidence="8">
    <location>
        <position position="80"/>
    </location>
    <ligand>
        <name>heme c</name>
        <dbReference type="ChEBI" id="CHEBI:61717"/>
        <label>1</label>
    </ligand>
</feature>
<feature type="binding site" description="axial binding residue" evidence="9">
    <location>
        <position position="240"/>
    </location>
    <ligand>
        <name>heme c</name>
        <dbReference type="ChEBI" id="CHEBI:61717"/>
        <label>2</label>
    </ligand>
    <ligandPart>
        <name>Fe</name>
        <dbReference type="ChEBI" id="CHEBI:18248"/>
    </ligandPart>
</feature>
<keyword evidence="3 9" id="KW-0479">Metal-binding</keyword>
<evidence type="ECO:0000256" key="9">
    <source>
        <dbReference type="PIRSR" id="PIRSR000294-2"/>
    </source>
</evidence>
<dbReference type="EMBL" id="VDUZ01000001">
    <property type="protein sequence ID" value="TXL82126.1"/>
    <property type="molecule type" value="Genomic_DNA"/>
</dbReference>
<feature type="binding site" description="covalent" evidence="8">
    <location>
        <position position="236"/>
    </location>
    <ligand>
        <name>heme c</name>
        <dbReference type="ChEBI" id="CHEBI:61717"/>
        <label>2</label>
    </ligand>
</feature>
<dbReference type="GO" id="GO:0046872">
    <property type="term" value="F:metal ion binding"/>
    <property type="evidence" value="ECO:0007669"/>
    <property type="project" value="UniProtKB-KW"/>
</dbReference>
<evidence type="ECO:0000256" key="7">
    <source>
        <dbReference type="ARBA" id="ARBA00023004"/>
    </source>
</evidence>
<feature type="binding site" description="covalent" evidence="8">
    <location>
        <position position="239"/>
    </location>
    <ligand>
        <name>heme c</name>
        <dbReference type="ChEBI" id="CHEBI:61717"/>
        <label>2</label>
    </ligand>
</feature>
<dbReference type="GO" id="GO:0042597">
    <property type="term" value="C:periplasmic space"/>
    <property type="evidence" value="ECO:0007669"/>
    <property type="project" value="UniProtKB-SubCell"/>
</dbReference>
<name>A0A5C8PVA7_9HYPH</name>
<dbReference type="OrthoDB" id="9805202at2"/>
<evidence type="ECO:0000256" key="8">
    <source>
        <dbReference type="PIRSR" id="PIRSR000294-1"/>
    </source>
</evidence>
<dbReference type="GO" id="GO:0009055">
    <property type="term" value="F:electron transfer activity"/>
    <property type="evidence" value="ECO:0007669"/>
    <property type="project" value="InterPro"/>
</dbReference>
<dbReference type="PIRSF" id="PIRSF000294">
    <property type="entry name" value="Cytochrome-c_peroxidase"/>
    <property type="match status" value="1"/>
</dbReference>
<keyword evidence="5" id="KW-0574">Periplasm</keyword>
<dbReference type="GO" id="GO:0004130">
    <property type="term" value="F:cytochrome-c peroxidase activity"/>
    <property type="evidence" value="ECO:0007669"/>
    <property type="project" value="TreeGrafter"/>
</dbReference>
<dbReference type="SUPFAM" id="SSF46626">
    <property type="entry name" value="Cytochrome c"/>
    <property type="match status" value="2"/>
</dbReference>
<accession>A0A5C8PVA7</accession>
<feature type="binding site" description="covalent" evidence="8">
    <location>
        <position position="83"/>
    </location>
    <ligand>
        <name>heme c</name>
        <dbReference type="ChEBI" id="CHEBI:61717"/>
        <label>1</label>
    </ligand>
</feature>
<evidence type="ECO:0000313" key="13">
    <source>
        <dbReference type="Proteomes" id="UP000321638"/>
    </source>
</evidence>